<gene>
    <name evidence="4" type="ORF">ACN38_g8770</name>
</gene>
<dbReference type="Pfam" id="PF14226">
    <property type="entry name" value="DIOX_N"/>
    <property type="match status" value="1"/>
</dbReference>
<name>A0A0M8P486_9EURO</name>
<reference evidence="4 5" key="1">
    <citation type="submission" date="2015-08" db="EMBL/GenBank/DDBJ databases">
        <title>Genome sequencing of Penicillium nordicum.</title>
        <authorList>
            <person name="Nguyen H.D."/>
            <person name="Seifert K.A."/>
        </authorList>
    </citation>
    <scope>NUCLEOTIDE SEQUENCE [LARGE SCALE GENOMIC DNA]</scope>
    <source>
        <strain evidence="4 5">DAOMC 185683</strain>
    </source>
</reference>
<accession>A0A0M8P486</accession>
<dbReference type="EMBL" id="LHQQ01000166">
    <property type="protein sequence ID" value="KOS40351.1"/>
    <property type="molecule type" value="Genomic_DNA"/>
</dbReference>
<evidence type="ECO:0000313" key="5">
    <source>
        <dbReference type="Proteomes" id="UP000037696"/>
    </source>
</evidence>
<dbReference type="AlphaFoldDB" id="A0A0M8P486"/>
<dbReference type="GO" id="GO:0016491">
    <property type="term" value="F:oxidoreductase activity"/>
    <property type="evidence" value="ECO:0007669"/>
    <property type="project" value="UniProtKB-KW"/>
</dbReference>
<proteinExistence type="inferred from homology"/>
<dbReference type="InterPro" id="IPR027443">
    <property type="entry name" value="IPNS-like_sf"/>
</dbReference>
<feature type="domain" description="Fe2OG dioxygenase" evidence="3">
    <location>
        <begin position="193"/>
        <end position="302"/>
    </location>
</feature>
<dbReference type="InterPro" id="IPR050231">
    <property type="entry name" value="Iron_ascorbate_oxido_reductase"/>
</dbReference>
<dbReference type="GO" id="GO:0044283">
    <property type="term" value="P:small molecule biosynthetic process"/>
    <property type="evidence" value="ECO:0007669"/>
    <property type="project" value="UniProtKB-ARBA"/>
</dbReference>
<keyword evidence="2" id="KW-0560">Oxidoreductase</keyword>
<evidence type="ECO:0000259" key="3">
    <source>
        <dbReference type="PROSITE" id="PS51471"/>
    </source>
</evidence>
<evidence type="ECO:0000256" key="1">
    <source>
        <dbReference type="ARBA" id="ARBA00008056"/>
    </source>
</evidence>
<dbReference type="InterPro" id="IPR044861">
    <property type="entry name" value="IPNS-like_FE2OG_OXY"/>
</dbReference>
<evidence type="ECO:0000313" key="4">
    <source>
        <dbReference type="EMBL" id="KOS40351.1"/>
    </source>
</evidence>
<dbReference type="GO" id="GO:0046872">
    <property type="term" value="F:metal ion binding"/>
    <property type="evidence" value="ECO:0007669"/>
    <property type="project" value="UniProtKB-KW"/>
</dbReference>
<comment type="similarity">
    <text evidence="1 2">Belongs to the iron/ascorbate-dependent oxidoreductase family.</text>
</comment>
<comment type="caution">
    <text evidence="4">The sequence shown here is derived from an EMBL/GenBank/DDBJ whole genome shotgun (WGS) entry which is preliminary data.</text>
</comment>
<dbReference type="PROSITE" id="PS51471">
    <property type="entry name" value="FE2OG_OXY"/>
    <property type="match status" value="1"/>
</dbReference>
<dbReference type="InterPro" id="IPR005123">
    <property type="entry name" value="Oxoglu/Fe-dep_dioxygenase_dom"/>
</dbReference>
<dbReference type="Gene3D" id="2.60.120.330">
    <property type="entry name" value="B-lactam Antibiotic, Isopenicillin N Synthase, Chain"/>
    <property type="match status" value="1"/>
</dbReference>
<protein>
    <recommendedName>
        <fullName evidence="3">Fe2OG dioxygenase domain-containing protein</fullName>
    </recommendedName>
</protein>
<dbReference type="SUPFAM" id="SSF51197">
    <property type="entry name" value="Clavaminate synthase-like"/>
    <property type="match status" value="1"/>
</dbReference>
<dbReference type="OrthoDB" id="288590at2759"/>
<dbReference type="PANTHER" id="PTHR47990">
    <property type="entry name" value="2-OXOGLUTARATE (2OG) AND FE(II)-DEPENDENT OXYGENASE SUPERFAMILY PROTEIN-RELATED"/>
    <property type="match status" value="1"/>
</dbReference>
<keyword evidence="2" id="KW-0408">Iron</keyword>
<evidence type="ECO:0000256" key="2">
    <source>
        <dbReference type="RuleBase" id="RU003682"/>
    </source>
</evidence>
<organism evidence="4 5">
    <name type="scientific">Penicillium nordicum</name>
    <dbReference type="NCBI Taxonomy" id="229535"/>
    <lineage>
        <taxon>Eukaryota</taxon>
        <taxon>Fungi</taxon>
        <taxon>Dikarya</taxon>
        <taxon>Ascomycota</taxon>
        <taxon>Pezizomycotina</taxon>
        <taxon>Eurotiomycetes</taxon>
        <taxon>Eurotiomycetidae</taxon>
        <taxon>Eurotiales</taxon>
        <taxon>Aspergillaceae</taxon>
        <taxon>Penicillium</taxon>
    </lineage>
</organism>
<dbReference type="Pfam" id="PF03171">
    <property type="entry name" value="2OG-FeII_Oxy"/>
    <property type="match status" value="1"/>
</dbReference>
<dbReference type="InterPro" id="IPR026992">
    <property type="entry name" value="DIOX_N"/>
</dbReference>
<keyword evidence="5" id="KW-1185">Reference proteome</keyword>
<sequence>MAIPDPTTTAKAEADYFPPDVPVAHLHTINLGKLQANDAAEVQQLFEASRTTGAFYLDLRSGESDILPVLEDIGLVSKDLFELPLEEKCAYDVDKLTNQKCNGYKPIGRNYGGLARQRDGFETYVIPKNGILGLKNQADFPRPPVINAALPTLHALTTAVNSATQTITHHLSQALALPPAHNLKHKHEITMPSPDIIRLLKYQPQPASEQLLIPHAAHTDMGSLTFLFTRQPGLQIQCPGEGEEKGDWEWVRPPPDCHAIVNLGDSLSLLTNGMLRSCVHRVGQLPNRAMPTRYSFAYMVRPADGTVMCAPQTGQIPAAEPGAPVLTCEEWMERKYSVLRLEERPQGLEWMMTGQHNSGAA</sequence>
<dbReference type="STRING" id="229535.A0A0M8P486"/>
<dbReference type="Proteomes" id="UP000037696">
    <property type="component" value="Unassembled WGS sequence"/>
</dbReference>
<keyword evidence="2" id="KW-0479">Metal-binding</keyword>